<dbReference type="InterPro" id="IPR011041">
    <property type="entry name" value="Quinoprot_gluc/sorb_DH_b-prop"/>
</dbReference>
<dbReference type="InterPro" id="IPR012938">
    <property type="entry name" value="Glc/Sorbosone_DH"/>
</dbReference>
<sequence length="364" mass="38404">MTTRGPTAGRDMDRRRVLALGGVSALAVLGACSAPVKPAATGSADTGDGPETKASDLDTPWSMVVRKDGSILVSERDTARIMALHPDGTLKPLVHLPQVVPGGEAGLLGLEILDAPSGDEWLYAYLGTTTDNRVVRFVLDGSSVGPAQDIITGLPRANIHNGGRINLGPDSLLYIGTGDATDQAAAQDVSRLNGKILRIDPTGGIPDTNPFAGSPVYSYGHRNVQGLAWDSAGRLWASELGPEKDDELNLIEPGKNYGWPRVTGVARDERFVDPIHVWPNTADASPSALAIAGDIAYVACLRGERLWELPLPGSVLPSDGRLPGARQSLAGQEGRLRDVLVVENRLWVATNEGPGSRIISVPFA</sequence>
<evidence type="ECO:0000313" key="3">
    <source>
        <dbReference type="EMBL" id="GAA5226580.1"/>
    </source>
</evidence>
<dbReference type="InterPro" id="IPR011042">
    <property type="entry name" value="6-blade_b-propeller_TolB-like"/>
</dbReference>
<dbReference type="PROSITE" id="PS51257">
    <property type="entry name" value="PROKAR_LIPOPROTEIN"/>
    <property type="match status" value="1"/>
</dbReference>
<dbReference type="PANTHER" id="PTHR19328">
    <property type="entry name" value="HEDGEHOG-INTERACTING PROTEIN"/>
    <property type="match status" value="1"/>
</dbReference>
<gene>
    <name evidence="3" type="ORF">GCM10025778_11130</name>
</gene>
<evidence type="ECO:0000313" key="4">
    <source>
        <dbReference type="Proteomes" id="UP001501257"/>
    </source>
</evidence>
<reference evidence="4" key="1">
    <citation type="journal article" date="2019" name="Int. J. Syst. Evol. Microbiol.">
        <title>The Global Catalogue of Microorganisms (GCM) 10K type strain sequencing project: providing services to taxonomists for standard genome sequencing and annotation.</title>
        <authorList>
            <consortium name="The Broad Institute Genomics Platform"/>
            <consortium name="The Broad Institute Genome Sequencing Center for Infectious Disease"/>
            <person name="Wu L."/>
            <person name="Ma J."/>
        </authorList>
    </citation>
    <scope>NUCLEOTIDE SEQUENCE [LARGE SCALE GENOMIC DNA]</scope>
    <source>
        <strain evidence="4">JCM 18952</strain>
    </source>
</reference>
<dbReference type="PANTHER" id="PTHR19328:SF13">
    <property type="entry name" value="HIPL1 PROTEIN"/>
    <property type="match status" value="1"/>
</dbReference>
<organism evidence="3 4">
    <name type="scientific">Paeniglutamicibacter antarcticus</name>
    <dbReference type="NCBI Taxonomy" id="494023"/>
    <lineage>
        <taxon>Bacteria</taxon>
        <taxon>Bacillati</taxon>
        <taxon>Actinomycetota</taxon>
        <taxon>Actinomycetes</taxon>
        <taxon>Micrococcales</taxon>
        <taxon>Micrococcaceae</taxon>
        <taxon>Paeniglutamicibacter</taxon>
    </lineage>
</organism>
<protein>
    <submittedName>
        <fullName evidence="3">PQQ-dependent sugar dehydrogenase</fullName>
    </submittedName>
</protein>
<dbReference type="RefSeq" id="WP_345466895.1">
    <property type="nucleotide sequence ID" value="NZ_BAABLK010000022.1"/>
</dbReference>
<accession>A0ABP9TMC1</accession>
<feature type="region of interest" description="Disordered" evidence="1">
    <location>
        <begin position="37"/>
        <end position="57"/>
    </location>
</feature>
<dbReference type="InterPro" id="IPR006311">
    <property type="entry name" value="TAT_signal"/>
</dbReference>
<comment type="caution">
    <text evidence="3">The sequence shown here is derived from an EMBL/GenBank/DDBJ whole genome shotgun (WGS) entry which is preliminary data.</text>
</comment>
<dbReference type="Proteomes" id="UP001501257">
    <property type="component" value="Unassembled WGS sequence"/>
</dbReference>
<feature type="domain" description="Glucose/Sorbosone dehydrogenase" evidence="2">
    <location>
        <begin position="57"/>
        <end position="355"/>
    </location>
</feature>
<dbReference type="PROSITE" id="PS51318">
    <property type="entry name" value="TAT"/>
    <property type="match status" value="1"/>
</dbReference>
<name>A0ABP9TMC1_9MICC</name>
<dbReference type="SUPFAM" id="SSF50952">
    <property type="entry name" value="Soluble quinoprotein glucose dehydrogenase"/>
    <property type="match status" value="1"/>
</dbReference>
<dbReference type="EMBL" id="BAABLK010000022">
    <property type="protein sequence ID" value="GAA5226580.1"/>
    <property type="molecule type" value="Genomic_DNA"/>
</dbReference>
<evidence type="ECO:0000256" key="1">
    <source>
        <dbReference type="SAM" id="MobiDB-lite"/>
    </source>
</evidence>
<dbReference type="Pfam" id="PF07995">
    <property type="entry name" value="GSDH"/>
    <property type="match status" value="1"/>
</dbReference>
<keyword evidence="4" id="KW-1185">Reference proteome</keyword>
<evidence type="ECO:0000259" key="2">
    <source>
        <dbReference type="Pfam" id="PF07995"/>
    </source>
</evidence>
<proteinExistence type="predicted"/>
<dbReference type="Gene3D" id="2.120.10.30">
    <property type="entry name" value="TolB, C-terminal domain"/>
    <property type="match status" value="1"/>
</dbReference>